<dbReference type="AlphaFoldDB" id="A0A8J3B7G0"/>
<evidence type="ECO:0000256" key="1">
    <source>
        <dbReference type="SAM" id="MobiDB-lite"/>
    </source>
</evidence>
<dbReference type="EMBL" id="BMOF01000025">
    <property type="protein sequence ID" value="GGK01080.1"/>
    <property type="molecule type" value="Genomic_DNA"/>
</dbReference>
<accession>A0A8J3B7G0</accession>
<feature type="region of interest" description="Disordered" evidence="1">
    <location>
        <begin position="34"/>
        <end position="63"/>
    </location>
</feature>
<comment type="caution">
    <text evidence="2">The sequence shown here is derived from an EMBL/GenBank/DDBJ whole genome shotgun (WGS) entry which is preliminary data.</text>
</comment>
<evidence type="ECO:0000313" key="3">
    <source>
        <dbReference type="Proteomes" id="UP000637720"/>
    </source>
</evidence>
<protein>
    <submittedName>
        <fullName evidence="2">Uncharacterized protein</fullName>
    </submittedName>
</protein>
<keyword evidence="3" id="KW-1185">Reference proteome</keyword>
<proteinExistence type="predicted"/>
<sequence length="63" mass="6872">MELSPDGKAMKFYEMVPFSFHLTPESIVEAAKTITTAGTSGEAERANENQRSGQAHESGRDRA</sequence>
<organism evidence="2 3">
    <name type="scientific">Calditerricola satsumensis</name>
    <dbReference type="NCBI Taxonomy" id="373054"/>
    <lineage>
        <taxon>Bacteria</taxon>
        <taxon>Bacillati</taxon>
        <taxon>Bacillota</taxon>
        <taxon>Bacilli</taxon>
        <taxon>Bacillales</taxon>
        <taxon>Bacillaceae</taxon>
        <taxon>Calditerricola</taxon>
    </lineage>
</organism>
<reference evidence="2" key="1">
    <citation type="journal article" date="2014" name="Int. J. Syst. Evol. Microbiol.">
        <title>Complete genome sequence of Corynebacterium casei LMG S-19264T (=DSM 44701T), isolated from a smear-ripened cheese.</title>
        <authorList>
            <consortium name="US DOE Joint Genome Institute (JGI-PGF)"/>
            <person name="Walter F."/>
            <person name="Albersmeier A."/>
            <person name="Kalinowski J."/>
            <person name="Ruckert C."/>
        </authorList>
    </citation>
    <scope>NUCLEOTIDE SEQUENCE</scope>
    <source>
        <strain evidence="2">JCM 14719</strain>
    </source>
</reference>
<reference evidence="2" key="2">
    <citation type="submission" date="2020-09" db="EMBL/GenBank/DDBJ databases">
        <authorList>
            <person name="Sun Q."/>
            <person name="Ohkuma M."/>
        </authorList>
    </citation>
    <scope>NUCLEOTIDE SEQUENCE</scope>
    <source>
        <strain evidence="2">JCM 14719</strain>
    </source>
</reference>
<dbReference type="Proteomes" id="UP000637720">
    <property type="component" value="Unassembled WGS sequence"/>
</dbReference>
<evidence type="ECO:0000313" key="2">
    <source>
        <dbReference type="EMBL" id="GGK01080.1"/>
    </source>
</evidence>
<name>A0A8J3B7G0_9BACI</name>
<gene>
    <name evidence="2" type="ORF">GCM10007043_13950</name>
</gene>